<name>A0A8S1RKU3_9CILI</name>
<protein>
    <submittedName>
        <fullName evidence="1">Uncharacterized protein</fullName>
    </submittedName>
</protein>
<gene>
    <name evidence="1" type="ORF">PSON_ATCC_30995.1.T1760004</name>
</gene>
<dbReference type="Proteomes" id="UP000692954">
    <property type="component" value="Unassembled WGS sequence"/>
</dbReference>
<comment type="caution">
    <text evidence="1">The sequence shown here is derived from an EMBL/GenBank/DDBJ whole genome shotgun (WGS) entry which is preliminary data.</text>
</comment>
<accession>A0A8S1RKU3</accession>
<evidence type="ECO:0000313" key="2">
    <source>
        <dbReference type="Proteomes" id="UP000692954"/>
    </source>
</evidence>
<evidence type="ECO:0000313" key="1">
    <source>
        <dbReference type="EMBL" id="CAD8127355.1"/>
    </source>
</evidence>
<dbReference type="AlphaFoldDB" id="A0A8S1RKU3"/>
<organism evidence="1 2">
    <name type="scientific">Paramecium sonneborni</name>
    <dbReference type="NCBI Taxonomy" id="65129"/>
    <lineage>
        <taxon>Eukaryota</taxon>
        <taxon>Sar</taxon>
        <taxon>Alveolata</taxon>
        <taxon>Ciliophora</taxon>
        <taxon>Intramacronucleata</taxon>
        <taxon>Oligohymenophorea</taxon>
        <taxon>Peniculida</taxon>
        <taxon>Parameciidae</taxon>
        <taxon>Paramecium</taxon>
    </lineage>
</organism>
<dbReference type="OrthoDB" id="10688904at2759"/>
<reference evidence="1" key="1">
    <citation type="submission" date="2021-01" db="EMBL/GenBank/DDBJ databases">
        <authorList>
            <consortium name="Genoscope - CEA"/>
            <person name="William W."/>
        </authorList>
    </citation>
    <scope>NUCLEOTIDE SEQUENCE</scope>
</reference>
<dbReference type="PANTHER" id="PTHR33706">
    <property type="entry name" value="MORN VARIANT REPEAT PROTEIN"/>
    <property type="match status" value="1"/>
</dbReference>
<sequence>MNCAVHSEKKLSVICLAPHYCQQRKLCYECLNNHEMTQAVPIDLLFSYIEKKLVKENIQKTSEYTQLFDNFNSQLFQYESMINKIFLDMRNKIKQIHDLIKEQDQDYINFTNQNKNISTLSDSNLNTLVYILEGRSQETMTAKKKFYEQLKHLQNQTDSTMNNCHLSITELTQKVSFIKDSLQKLNSKFKINQPIISYDDCKKNGVQREIKKVDGSIGRLIQEEGYYLNNQRIGQWNYNISGNIMYNLAWQFSNGGKYDWLGKIGEWIELKDEFSNNKQVALVGHYKNSKKEGRWDHLWRENFNQDFCIINGGKFKEGIKFDQWIELKDEFSYNKQVALTGQYENGKKVGRWDHIYFWKETDVGQQEINGCKIKIGKWIELMGDKPNVSYNNNYGKNYSSWERLWRENEDKKFLQIEGGDFNRSSSKIKFGKWVELWDQFSKDALVTFEGEYNIKGMKVGKWEFKYENKTIGGGSFGEEQIKEGIWEELDKVFTRDGQVTYHGSYNSKGMKIGRWEIKYGNETIGGGSYGQEQIKEGIWQELDEEFDQRRKVTYTGQYKEGMKQGSWDTKYEGKIIGGGSYGKNGIKNGQWIEIDGDFGMWTQQLFIGLYDNNGQKIGKWQKKVDKQIIA</sequence>
<keyword evidence="2" id="KW-1185">Reference proteome</keyword>
<proteinExistence type="predicted"/>
<dbReference type="PANTHER" id="PTHR33706:SF1">
    <property type="entry name" value="TPR REPEAT PROTEIN"/>
    <property type="match status" value="1"/>
</dbReference>
<dbReference type="EMBL" id="CAJJDN010000176">
    <property type="protein sequence ID" value="CAD8127355.1"/>
    <property type="molecule type" value="Genomic_DNA"/>
</dbReference>